<name>A0AAP0RMX7_LIQFO</name>
<organism evidence="1 2">
    <name type="scientific">Liquidambar formosana</name>
    <name type="common">Formosan gum</name>
    <dbReference type="NCBI Taxonomy" id="63359"/>
    <lineage>
        <taxon>Eukaryota</taxon>
        <taxon>Viridiplantae</taxon>
        <taxon>Streptophyta</taxon>
        <taxon>Embryophyta</taxon>
        <taxon>Tracheophyta</taxon>
        <taxon>Spermatophyta</taxon>
        <taxon>Magnoliopsida</taxon>
        <taxon>eudicotyledons</taxon>
        <taxon>Gunneridae</taxon>
        <taxon>Pentapetalae</taxon>
        <taxon>Saxifragales</taxon>
        <taxon>Altingiaceae</taxon>
        <taxon>Liquidambar</taxon>
    </lineage>
</organism>
<dbReference type="GO" id="GO:0005759">
    <property type="term" value="C:mitochondrial matrix"/>
    <property type="evidence" value="ECO:0007669"/>
    <property type="project" value="InterPro"/>
</dbReference>
<evidence type="ECO:0000313" key="2">
    <source>
        <dbReference type="Proteomes" id="UP001415857"/>
    </source>
</evidence>
<proteinExistence type="predicted"/>
<evidence type="ECO:0008006" key="3">
    <source>
        <dbReference type="Google" id="ProtNLM"/>
    </source>
</evidence>
<accession>A0AAP0RMX7</accession>
<sequence length="255" mass="29219">MARLIRGIQKSPYLSSSSSSSCKTLIYRLQCHHHHHHHHHHHPSLQSQNAISSFLPQTRTYSSETPKSPFESNIIRILRTEIQYQSEYAPPHQPVQKFSSFTVIDRPGEQWITLRGKFGDNEDLKIEVTMFDGCVLVPKPGDDNTGDDARLHISLLVDISKGEGCETLEFVCSAWPDCLEIQKVYILRRDGILARPYMGPDFKALDDKLQNALCGFLKARGVNDELSVFLHQYIFNKDRTELIRWLGTVKSFVEK</sequence>
<dbReference type="AlphaFoldDB" id="A0AAP0RMX7"/>
<protein>
    <recommendedName>
        <fullName evidence="3">Mitochondrial glycoprotein</fullName>
    </recommendedName>
</protein>
<dbReference type="Gene3D" id="3.10.280.10">
    <property type="entry name" value="Mitochondrial glycoprotein"/>
    <property type="match status" value="1"/>
</dbReference>
<dbReference type="PANTHER" id="PTHR10826:SF14">
    <property type="entry name" value="MITOCHONDRIAL GLYCOPROTEIN FAMILY PROTEIN"/>
    <property type="match status" value="1"/>
</dbReference>
<dbReference type="Proteomes" id="UP001415857">
    <property type="component" value="Unassembled WGS sequence"/>
</dbReference>
<dbReference type="Pfam" id="PF02330">
    <property type="entry name" value="MAM33"/>
    <property type="match status" value="1"/>
</dbReference>
<dbReference type="InterPro" id="IPR036561">
    <property type="entry name" value="MAM33_sf"/>
</dbReference>
<dbReference type="FunFam" id="3.10.280.10:FF:000003">
    <property type="entry name" value="Mitochondrial glycoprotein"/>
    <property type="match status" value="1"/>
</dbReference>
<keyword evidence="2" id="KW-1185">Reference proteome</keyword>
<comment type="caution">
    <text evidence="1">The sequence shown here is derived from an EMBL/GenBank/DDBJ whole genome shotgun (WGS) entry which is preliminary data.</text>
</comment>
<dbReference type="PANTHER" id="PTHR10826">
    <property type="entry name" value="COMPLEMENT COMPONENT 1"/>
    <property type="match status" value="1"/>
</dbReference>
<dbReference type="SUPFAM" id="SSF54529">
    <property type="entry name" value="Mitochondrial glycoprotein MAM33-like"/>
    <property type="match status" value="1"/>
</dbReference>
<evidence type="ECO:0000313" key="1">
    <source>
        <dbReference type="EMBL" id="KAK9280710.1"/>
    </source>
</evidence>
<dbReference type="EMBL" id="JBBPBK010000008">
    <property type="protein sequence ID" value="KAK9280710.1"/>
    <property type="molecule type" value="Genomic_DNA"/>
</dbReference>
<gene>
    <name evidence="1" type="ORF">L1049_014408</name>
</gene>
<reference evidence="1 2" key="1">
    <citation type="journal article" date="2024" name="Plant J.">
        <title>Genome sequences and population genomics reveal climatic adaptation and genomic divergence between two closely related sweetgum species.</title>
        <authorList>
            <person name="Xu W.Q."/>
            <person name="Ren C.Q."/>
            <person name="Zhang X.Y."/>
            <person name="Comes H.P."/>
            <person name="Liu X.H."/>
            <person name="Li Y.G."/>
            <person name="Kettle C.J."/>
            <person name="Jalonen R."/>
            <person name="Gaisberger H."/>
            <person name="Ma Y.Z."/>
            <person name="Qiu Y.X."/>
        </authorList>
    </citation>
    <scope>NUCLEOTIDE SEQUENCE [LARGE SCALE GENOMIC DNA]</scope>
    <source>
        <strain evidence="1">Hangzhou</strain>
    </source>
</reference>
<dbReference type="InterPro" id="IPR003428">
    <property type="entry name" value="MAM33"/>
</dbReference>
<dbReference type="PROSITE" id="PS51257">
    <property type="entry name" value="PROKAR_LIPOPROTEIN"/>
    <property type="match status" value="1"/>
</dbReference>